<keyword evidence="11" id="KW-1185">Reference proteome</keyword>
<proteinExistence type="inferred from homology"/>
<dbReference type="GO" id="GO:1990879">
    <property type="term" value="C:CST complex"/>
    <property type="evidence" value="ECO:0007669"/>
    <property type="project" value="TreeGrafter"/>
</dbReference>
<dbReference type="InterPro" id="IPR042617">
    <property type="entry name" value="CTC1-like"/>
</dbReference>
<dbReference type="Pfam" id="PF15489">
    <property type="entry name" value="CTC1"/>
    <property type="match status" value="2"/>
</dbReference>
<comment type="subcellular location">
    <subcellularLocation>
        <location evidence="2">Chromosome</location>
        <location evidence="2">Telomere</location>
    </subcellularLocation>
    <subcellularLocation>
        <location evidence="1">Nucleus</location>
    </subcellularLocation>
</comment>
<keyword evidence="8" id="KW-0539">Nucleus</keyword>
<evidence type="ECO:0000313" key="11">
    <source>
        <dbReference type="Proteomes" id="UP000076858"/>
    </source>
</evidence>
<keyword evidence="6" id="KW-0779">Telomere</keyword>
<dbReference type="GO" id="GO:0003697">
    <property type="term" value="F:single-stranded DNA binding"/>
    <property type="evidence" value="ECO:0007669"/>
    <property type="project" value="InterPro"/>
</dbReference>
<name>A0A164U9R5_9CRUS</name>
<sequence>MENIEGKITAISHILYINPKSLFFEVSLDNQRWNILVTDRSHLISWRDNLLIRQWVKIDELKRVTIYGNTKSKPLSVLETTKNSKLTKIEKASVNSLSSNLMNYEGVVTDDTFGSSGFYQLDNSLTICLTYMKLVTSIPIINKGDTIVVHDVHRIRVKDNFLILICGRGNLVNRTAHKENEALFPKSAKEDNRNFLQHLALENNYSIGVLFSLYELCKTTCDKLMGILPPENVTRKLASVNEKGVLAAVVDHISSMVHIEPKLRSLSREFLAHGDGCAPCNKETCWTIDLWPLDPHQIETRCNLCDLWVSNVNVEAENEKTPTLPFYWKHDVALIDSRSDRISLLMGVLSFLNGRWELRDRTASVECVAVERDCQQFRDRCVFTSKFAVHRECFTVGDSTHARIYVSIDEFHAASLPLAKADVDIDEISSVNGVRFLALSKSIPQMVYSSDTAIRHVFGYLVVASLHCQSQLVEASPPSKRPRKNQHSDLMSETDSEGPANCILLVSHDHPTLSYAALVEGRVYEIRLAKRKLLSKPYLFYFISSDNLLAQIVRIFLAALKEVPQYALKNHVYAVPDFVAIYPVAYHLPKTESYMRRDVLRAEECLSLDEIGQTVSLRGRIVDRMHVEPRFASERTGQTYTTHRGTWLGIPGNKKLILKIGDDRESSFGSKIDVYFNLREGQVYPLGLFSGTEVELTWLCLRKTQKTGRLYCTSTLLTSIRLLKIGRNFGPTKPRIELMKEACIGRRYFSQLTSIRPKEVFSCLVTVRYIHKISINCVCSGCGNAITRGTCTYVGCHWNQPSCKVDLKAWCTVEDGTGQAVIFFSGDCCRSWLKLPANVWKILQENVLPHEGEFVYLSSKSRAPALSLASQILSLYCETSVHLRRPLHVIVDKFTNNEVNAGPERTSAYFLKDPQKNRLFCLHVGERDSTLCVNELSG</sequence>
<dbReference type="InterPro" id="IPR029156">
    <property type="entry name" value="CTC1"/>
</dbReference>
<organism evidence="10 11">
    <name type="scientific">Daphnia magna</name>
    <dbReference type="NCBI Taxonomy" id="35525"/>
    <lineage>
        <taxon>Eukaryota</taxon>
        <taxon>Metazoa</taxon>
        <taxon>Ecdysozoa</taxon>
        <taxon>Arthropoda</taxon>
        <taxon>Crustacea</taxon>
        <taxon>Branchiopoda</taxon>
        <taxon>Diplostraca</taxon>
        <taxon>Cladocera</taxon>
        <taxon>Anomopoda</taxon>
        <taxon>Daphniidae</taxon>
        <taxon>Daphnia</taxon>
    </lineage>
</organism>
<dbReference type="PANTHER" id="PTHR14865">
    <property type="entry name" value="CST COMPLEX SUBUNIT CTC1"/>
    <property type="match status" value="1"/>
</dbReference>
<dbReference type="GO" id="GO:0010833">
    <property type="term" value="P:telomere maintenance via telomere lengthening"/>
    <property type="evidence" value="ECO:0007669"/>
    <property type="project" value="TreeGrafter"/>
</dbReference>
<reference evidence="10 11" key="1">
    <citation type="submission" date="2016-03" db="EMBL/GenBank/DDBJ databases">
        <title>EvidentialGene: Evidence-directed Construction of Genes on Genomes.</title>
        <authorList>
            <person name="Gilbert D.G."/>
            <person name="Choi J.-H."/>
            <person name="Mockaitis K."/>
            <person name="Colbourne J."/>
            <person name="Pfrender M."/>
        </authorList>
    </citation>
    <scope>NUCLEOTIDE SEQUENCE [LARGE SCALE GENOMIC DNA]</scope>
    <source>
        <strain evidence="10 11">Xinb3</strain>
        <tissue evidence="10">Complete organism</tissue>
    </source>
</reference>
<evidence type="ECO:0000256" key="7">
    <source>
        <dbReference type="ARBA" id="ARBA00023125"/>
    </source>
</evidence>
<comment type="caution">
    <text evidence="10">The sequence shown here is derived from an EMBL/GenBank/DDBJ whole genome shotgun (WGS) entry which is preliminary data.</text>
</comment>
<dbReference type="PANTHER" id="PTHR14865:SF2">
    <property type="entry name" value="CST COMPLEX SUBUNIT CTC1"/>
    <property type="match status" value="1"/>
</dbReference>
<evidence type="ECO:0000256" key="2">
    <source>
        <dbReference type="ARBA" id="ARBA00004574"/>
    </source>
</evidence>
<evidence type="ECO:0000256" key="3">
    <source>
        <dbReference type="ARBA" id="ARBA00006332"/>
    </source>
</evidence>
<keyword evidence="7" id="KW-0238">DNA-binding</keyword>
<dbReference type="EMBL" id="LRGB01001581">
    <property type="protein sequence ID" value="KZS11168.1"/>
    <property type="molecule type" value="Genomic_DNA"/>
</dbReference>
<evidence type="ECO:0000256" key="9">
    <source>
        <dbReference type="SAM" id="MobiDB-lite"/>
    </source>
</evidence>
<evidence type="ECO:0000256" key="6">
    <source>
        <dbReference type="ARBA" id="ARBA00022895"/>
    </source>
</evidence>
<dbReference type="GO" id="GO:0045740">
    <property type="term" value="P:positive regulation of DNA replication"/>
    <property type="evidence" value="ECO:0007669"/>
    <property type="project" value="TreeGrafter"/>
</dbReference>
<evidence type="ECO:0000256" key="8">
    <source>
        <dbReference type="ARBA" id="ARBA00023242"/>
    </source>
</evidence>
<accession>A0A164U9R5</accession>
<evidence type="ECO:0000256" key="1">
    <source>
        <dbReference type="ARBA" id="ARBA00004123"/>
    </source>
</evidence>
<comment type="similarity">
    <text evidence="3">Belongs to the CTC1 family.</text>
</comment>
<protein>
    <recommendedName>
        <fullName evidence="4">CST complex subunit CTC1</fullName>
    </recommendedName>
</protein>
<evidence type="ECO:0000313" key="10">
    <source>
        <dbReference type="EMBL" id="KZS11168.1"/>
    </source>
</evidence>
<dbReference type="AlphaFoldDB" id="A0A164U9R5"/>
<dbReference type="Proteomes" id="UP000076858">
    <property type="component" value="Unassembled WGS sequence"/>
</dbReference>
<dbReference type="GO" id="GO:0042162">
    <property type="term" value="F:telomeric DNA binding"/>
    <property type="evidence" value="ECO:0007669"/>
    <property type="project" value="TreeGrafter"/>
</dbReference>
<evidence type="ECO:0000256" key="5">
    <source>
        <dbReference type="ARBA" id="ARBA00022454"/>
    </source>
</evidence>
<dbReference type="STRING" id="35525.A0A164U9R5"/>
<gene>
    <name evidence="10" type="ORF">APZ42_023915</name>
</gene>
<dbReference type="OrthoDB" id="2314520at2759"/>
<keyword evidence="5" id="KW-0158">Chromosome</keyword>
<feature type="region of interest" description="Disordered" evidence="9">
    <location>
        <begin position="474"/>
        <end position="496"/>
    </location>
</feature>
<evidence type="ECO:0000256" key="4">
    <source>
        <dbReference type="ARBA" id="ARBA00016175"/>
    </source>
</evidence>